<organism evidence="2 3">
    <name type="scientific">Zopfia rhizophila CBS 207.26</name>
    <dbReference type="NCBI Taxonomy" id="1314779"/>
    <lineage>
        <taxon>Eukaryota</taxon>
        <taxon>Fungi</taxon>
        <taxon>Dikarya</taxon>
        <taxon>Ascomycota</taxon>
        <taxon>Pezizomycotina</taxon>
        <taxon>Dothideomycetes</taxon>
        <taxon>Dothideomycetes incertae sedis</taxon>
        <taxon>Zopfiaceae</taxon>
        <taxon>Zopfia</taxon>
    </lineage>
</organism>
<gene>
    <name evidence="2" type="ORF">K469DRAFT_208981</name>
</gene>
<dbReference type="Proteomes" id="UP000800200">
    <property type="component" value="Unassembled WGS sequence"/>
</dbReference>
<keyword evidence="3" id="KW-1185">Reference proteome</keyword>
<feature type="signal peptide" evidence="1">
    <location>
        <begin position="1"/>
        <end position="22"/>
    </location>
</feature>
<keyword evidence="1" id="KW-0732">Signal</keyword>
<dbReference type="EMBL" id="ML994642">
    <property type="protein sequence ID" value="KAF2183522.1"/>
    <property type="molecule type" value="Genomic_DNA"/>
</dbReference>
<evidence type="ECO:0000313" key="3">
    <source>
        <dbReference type="Proteomes" id="UP000800200"/>
    </source>
</evidence>
<evidence type="ECO:0000256" key="1">
    <source>
        <dbReference type="SAM" id="SignalP"/>
    </source>
</evidence>
<accession>A0A6A6DYR5</accession>
<name>A0A6A6DYR5_9PEZI</name>
<proteinExistence type="predicted"/>
<evidence type="ECO:0000313" key="2">
    <source>
        <dbReference type="EMBL" id="KAF2183522.1"/>
    </source>
</evidence>
<reference evidence="2" key="1">
    <citation type="journal article" date="2020" name="Stud. Mycol.">
        <title>101 Dothideomycetes genomes: a test case for predicting lifestyles and emergence of pathogens.</title>
        <authorList>
            <person name="Haridas S."/>
            <person name="Albert R."/>
            <person name="Binder M."/>
            <person name="Bloem J."/>
            <person name="Labutti K."/>
            <person name="Salamov A."/>
            <person name="Andreopoulos B."/>
            <person name="Baker S."/>
            <person name="Barry K."/>
            <person name="Bills G."/>
            <person name="Bluhm B."/>
            <person name="Cannon C."/>
            <person name="Castanera R."/>
            <person name="Culley D."/>
            <person name="Daum C."/>
            <person name="Ezra D."/>
            <person name="Gonzalez J."/>
            <person name="Henrissat B."/>
            <person name="Kuo A."/>
            <person name="Liang C."/>
            <person name="Lipzen A."/>
            <person name="Lutzoni F."/>
            <person name="Magnuson J."/>
            <person name="Mondo S."/>
            <person name="Nolan M."/>
            <person name="Ohm R."/>
            <person name="Pangilinan J."/>
            <person name="Park H.-J."/>
            <person name="Ramirez L."/>
            <person name="Alfaro M."/>
            <person name="Sun H."/>
            <person name="Tritt A."/>
            <person name="Yoshinaga Y."/>
            <person name="Zwiers L.-H."/>
            <person name="Turgeon B."/>
            <person name="Goodwin S."/>
            <person name="Spatafora J."/>
            <person name="Crous P."/>
            <person name="Grigoriev I."/>
        </authorList>
    </citation>
    <scope>NUCLEOTIDE SEQUENCE</scope>
    <source>
        <strain evidence="2">CBS 207.26</strain>
    </source>
</reference>
<dbReference type="AlphaFoldDB" id="A0A6A6DYR5"/>
<sequence>MYLRKPLFKILISISLILTTFAAAIPGLNSLDVDSLPEGYFKFDPNTNTLNSLSGTGDTLFSIELSAATAKVLKARSQSTTAISNKQQKLFARREPKCGFPHSECEDNLSCNQIGCDFCLDFGGMEKFCMPDFRVLGDQLQKKI</sequence>
<feature type="chain" id="PRO_5025338741" evidence="1">
    <location>
        <begin position="23"/>
        <end position="144"/>
    </location>
</feature>
<protein>
    <submittedName>
        <fullName evidence="2">Uncharacterized protein</fullName>
    </submittedName>
</protein>